<proteinExistence type="inferred from homology"/>
<evidence type="ECO:0000256" key="2">
    <source>
        <dbReference type="ARBA" id="ARBA00022670"/>
    </source>
</evidence>
<dbReference type="InterPro" id="IPR003738">
    <property type="entry name" value="SRAP"/>
</dbReference>
<dbReference type="KEGG" id="spib:G8759_15805"/>
<sequence length="247" mass="28146">MCFHKSLAIKAAELEARYGASLPESAEFQPIYHANAYQFPTWPIITKQDPKHFQMIHWGLIPRWTKSSDDASDIRTKTINARSETIYEKPSFRGAAQAGKRCLIPVTGFYEWYTSGSKKFPFYISTSDQKIASIAGLWDEWPDPETGELVPTYTLLTTEANPLLAAIHNTKKRMPCVLTPDEEKAWLYEDLNEDEALALLAKPYPAKKMHSYSISKRITSRKEPSDVPEVLVPMEYPELKNQPALFT</sequence>
<keyword evidence="7" id="KW-0456">Lyase</keyword>
<dbReference type="EMBL" id="CP050063">
    <property type="protein sequence ID" value="QIP13970.1"/>
    <property type="molecule type" value="Genomic_DNA"/>
</dbReference>
<dbReference type="Gene3D" id="3.90.1680.10">
    <property type="entry name" value="SOS response associated peptidase-like"/>
    <property type="match status" value="1"/>
</dbReference>
<dbReference type="InterPro" id="IPR036590">
    <property type="entry name" value="SRAP-like"/>
</dbReference>
<dbReference type="GO" id="GO:0008233">
    <property type="term" value="F:peptidase activity"/>
    <property type="evidence" value="ECO:0007669"/>
    <property type="project" value="UniProtKB-KW"/>
</dbReference>
<dbReference type="Proteomes" id="UP000501802">
    <property type="component" value="Chromosome"/>
</dbReference>
<keyword evidence="10" id="KW-1185">Reference proteome</keyword>
<protein>
    <recommendedName>
        <fullName evidence="8">Abasic site processing protein</fullName>
        <ecNumber evidence="8">3.4.-.-</ecNumber>
    </recommendedName>
</protein>
<accession>A0A6G9ANJ5</accession>
<keyword evidence="5" id="KW-0190">Covalent protein-DNA linkage</keyword>
<evidence type="ECO:0000256" key="7">
    <source>
        <dbReference type="ARBA" id="ARBA00023239"/>
    </source>
</evidence>
<gene>
    <name evidence="9" type="ORF">G8759_15805</name>
</gene>
<evidence type="ECO:0000256" key="3">
    <source>
        <dbReference type="ARBA" id="ARBA00022763"/>
    </source>
</evidence>
<dbReference type="GO" id="GO:0106300">
    <property type="term" value="P:protein-DNA covalent cross-linking repair"/>
    <property type="evidence" value="ECO:0007669"/>
    <property type="project" value="InterPro"/>
</dbReference>
<dbReference type="GO" id="GO:0016829">
    <property type="term" value="F:lyase activity"/>
    <property type="evidence" value="ECO:0007669"/>
    <property type="project" value="UniProtKB-KW"/>
</dbReference>
<dbReference type="RefSeq" id="WP_167209569.1">
    <property type="nucleotide sequence ID" value="NZ_CP050063.1"/>
</dbReference>
<evidence type="ECO:0000313" key="10">
    <source>
        <dbReference type="Proteomes" id="UP000501802"/>
    </source>
</evidence>
<keyword evidence="3" id="KW-0227">DNA damage</keyword>
<evidence type="ECO:0000313" key="9">
    <source>
        <dbReference type="EMBL" id="QIP13970.1"/>
    </source>
</evidence>
<dbReference type="PANTHER" id="PTHR13604:SF0">
    <property type="entry name" value="ABASIC SITE PROCESSING PROTEIN HMCES"/>
    <property type="match status" value="1"/>
</dbReference>
<evidence type="ECO:0000256" key="8">
    <source>
        <dbReference type="RuleBase" id="RU364100"/>
    </source>
</evidence>
<organism evidence="9 10">
    <name type="scientific">Spirosoma aureum</name>
    <dbReference type="NCBI Taxonomy" id="2692134"/>
    <lineage>
        <taxon>Bacteria</taxon>
        <taxon>Pseudomonadati</taxon>
        <taxon>Bacteroidota</taxon>
        <taxon>Cytophagia</taxon>
        <taxon>Cytophagales</taxon>
        <taxon>Cytophagaceae</taxon>
        <taxon>Spirosoma</taxon>
    </lineage>
</organism>
<evidence type="ECO:0000256" key="1">
    <source>
        <dbReference type="ARBA" id="ARBA00008136"/>
    </source>
</evidence>
<dbReference type="GO" id="GO:0006508">
    <property type="term" value="P:proteolysis"/>
    <property type="evidence" value="ECO:0007669"/>
    <property type="project" value="UniProtKB-KW"/>
</dbReference>
<evidence type="ECO:0000256" key="6">
    <source>
        <dbReference type="ARBA" id="ARBA00023125"/>
    </source>
</evidence>
<dbReference type="PANTHER" id="PTHR13604">
    <property type="entry name" value="DC12-RELATED"/>
    <property type="match status" value="1"/>
</dbReference>
<dbReference type="EC" id="3.4.-.-" evidence="8"/>
<dbReference type="AlphaFoldDB" id="A0A6G9ANJ5"/>
<reference evidence="9 10" key="1">
    <citation type="submission" date="2020-03" db="EMBL/GenBank/DDBJ databases">
        <authorList>
            <person name="Kim M.K."/>
        </authorList>
    </citation>
    <scope>NUCLEOTIDE SEQUENCE [LARGE SCALE GENOMIC DNA]</scope>
    <source>
        <strain evidence="9 10">BT328</strain>
    </source>
</reference>
<evidence type="ECO:0000256" key="5">
    <source>
        <dbReference type="ARBA" id="ARBA00023124"/>
    </source>
</evidence>
<keyword evidence="2 8" id="KW-0645">Protease</keyword>
<dbReference type="SUPFAM" id="SSF143081">
    <property type="entry name" value="BB1717-like"/>
    <property type="match status" value="1"/>
</dbReference>
<dbReference type="GO" id="GO:0003697">
    <property type="term" value="F:single-stranded DNA binding"/>
    <property type="evidence" value="ECO:0007669"/>
    <property type="project" value="InterPro"/>
</dbReference>
<dbReference type="Pfam" id="PF02586">
    <property type="entry name" value="SRAP"/>
    <property type="match status" value="1"/>
</dbReference>
<keyword evidence="4 8" id="KW-0378">Hydrolase</keyword>
<name>A0A6G9ANJ5_9BACT</name>
<keyword evidence="6" id="KW-0238">DNA-binding</keyword>
<evidence type="ECO:0000256" key="4">
    <source>
        <dbReference type="ARBA" id="ARBA00022801"/>
    </source>
</evidence>
<comment type="similarity">
    <text evidence="1 8">Belongs to the SOS response-associated peptidase family.</text>
</comment>